<organism evidence="2 3">
    <name type="scientific">Algoriphagus namhaensis</name>
    <dbReference type="NCBI Taxonomy" id="915353"/>
    <lineage>
        <taxon>Bacteria</taxon>
        <taxon>Pseudomonadati</taxon>
        <taxon>Bacteroidota</taxon>
        <taxon>Cytophagia</taxon>
        <taxon>Cytophagales</taxon>
        <taxon>Cyclobacteriaceae</taxon>
        <taxon>Algoriphagus</taxon>
    </lineage>
</organism>
<feature type="transmembrane region" description="Helical" evidence="1">
    <location>
        <begin position="7"/>
        <end position="26"/>
    </location>
</feature>
<keyword evidence="1" id="KW-0812">Transmembrane</keyword>
<dbReference type="Pfam" id="PF11138">
    <property type="entry name" value="DUF2911"/>
    <property type="match status" value="1"/>
</dbReference>
<comment type="caution">
    <text evidence="2">The sequence shown here is derived from an EMBL/GenBank/DDBJ whole genome shotgun (WGS) entry which is preliminary data.</text>
</comment>
<evidence type="ECO:0000313" key="2">
    <source>
        <dbReference type="EMBL" id="MFC3878711.1"/>
    </source>
</evidence>
<protein>
    <submittedName>
        <fullName evidence="2">DUF2911 domain-containing protein</fullName>
    </submittedName>
</protein>
<keyword evidence="3" id="KW-1185">Reference proteome</keyword>
<accession>A0ABV8AL22</accession>
<evidence type="ECO:0000313" key="3">
    <source>
        <dbReference type="Proteomes" id="UP001595805"/>
    </source>
</evidence>
<dbReference type="EMBL" id="JBHRZS010000002">
    <property type="protein sequence ID" value="MFC3878711.1"/>
    <property type="molecule type" value="Genomic_DNA"/>
</dbReference>
<dbReference type="Proteomes" id="UP001595805">
    <property type="component" value="Unassembled WGS sequence"/>
</dbReference>
<dbReference type="InterPro" id="IPR021314">
    <property type="entry name" value="DUF2911"/>
</dbReference>
<proteinExistence type="predicted"/>
<reference evidence="3" key="1">
    <citation type="journal article" date="2019" name="Int. J. Syst. Evol. Microbiol.">
        <title>The Global Catalogue of Microorganisms (GCM) 10K type strain sequencing project: providing services to taxonomists for standard genome sequencing and annotation.</title>
        <authorList>
            <consortium name="The Broad Institute Genomics Platform"/>
            <consortium name="The Broad Institute Genome Sequencing Center for Infectious Disease"/>
            <person name="Wu L."/>
            <person name="Ma J."/>
        </authorList>
    </citation>
    <scope>NUCLEOTIDE SEQUENCE [LARGE SCALE GENOMIC DNA]</scope>
    <source>
        <strain evidence="3">CCUG 60523</strain>
    </source>
</reference>
<name>A0ABV8AL22_9BACT</name>
<keyword evidence="1" id="KW-1133">Transmembrane helix</keyword>
<dbReference type="RefSeq" id="WP_377902433.1">
    <property type="nucleotide sequence ID" value="NZ_JBHRZS010000002.1"/>
</dbReference>
<sequence>MLKKIGIGIGVLFLAVVAFFVYGMLFPASPPTSTSFSAQGLDITVHYSQPSKKGRVIFGDEASGALQPYGKYWRLGANAATEITFSQDVSFAGESVSAGTYRMYAVPGPNSFEISLNSELDVFLGVVEPDYAMDVVKVDVPTSTPPSEVETFTISFEESGANILMNIAWDQTLVAVPIQVQ</sequence>
<keyword evidence="1" id="KW-0472">Membrane</keyword>
<evidence type="ECO:0000256" key="1">
    <source>
        <dbReference type="SAM" id="Phobius"/>
    </source>
</evidence>
<gene>
    <name evidence="2" type="ORF">ACFOSV_00900</name>
</gene>